<protein>
    <submittedName>
        <fullName evidence="2">Serine protease</fullName>
    </submittedName>
</protein>
<evidence type="ECO:0000313" key="3">
    <source>
        <dbReference type="Proteomes" id="UP000721954"/>
    </source>
</evidence>
<feature type="region of interest" description="Disordered" evidence="1">
    <location>
        <begin position="1157"/>
        <end position="1184"/>
    </location>
</feature>
<reference evidence="2 3" key="1">
    <citation type="submission" date="2021-02" db="EMBL/GenBank/DDBJ databases">
        <title>Streptomyces spirodelae sp. nov., isolated from duckweed.</title>
        <authorList>
            <person name="Saimee Y."/>
            <person name="Duangmal K."/>
        </authorList>
    </citation>
    <scope>NUCLEOTIDE SEQUENCE [LARGE SCALE GENOMIC DNA]</scope>
    <source>
        <strain evidence="2 3">DSM 42105</strain>
    </source>
</reference>
<gene>
    <name evidence="2" type="ORF">JW613_26460</name>
</gene>
<dbReference type="RefSeq" id="WP_209213422.1">
    <property type="nucleotide sequence ID" value="NZ_JAFFZM010000018.1"/>
</dbReference>
<organism evidence="2 3">
    <name type="scientific">Streptomyces smyrnaeus</name>
    <dbReference type="NCBI Taxonomy" id="1387713"/>
    <lineage>
        <taxon>Bacteria</taxon>
        <taxon>Bacillati</taxon>
        <taxon>Actinomycetota</taxon>
        <taxon>Actinomycetes</taxon>
        <taxon>Kitasatosporales</taxon>
        <taxon>Streptomycetaceae</taxon>
        <taxon>Streptomyces</taxon>
    </lineage>
</organism>
<dbReference type="EMBL" id="JAFFZM010000018">
    <property type="protein sequence ID" value="MBO8201815.1"/>
    <property type="molecule type" value="Genomic_DNA"/>
</dbReference>
<dbReference type="GO" id="GO:0006508">
    <property type="term" value="P:proteolysis"/>
    <property type="evidence" value="ECO:0007669"/>
    <property type="project" value="UniProtKB-KW"/>
</dbReference>
<feature type="region of interest" description="Disordered" evidence="1">
    <location>
        <begin position="1255"/>
        <end position="1274"/>
    </location>
</feature>
<dbReference type="SUPFAM" id="SSF50494">
    <property type="entry name" value="Trypsin-like serine proteases"/>
    <property type="match status" value="1"/>
</dbReference>
<dbReference type="InterPro" id="IPR009003">
    <property type="entry name" value="Peptidase_S1_PA"/>
</dbReference>
<dbReference type="Proteomes" id="UP000721954">
    <property type="component" value="Unassembled WGS sequence"/>
</dbReference>
<feature type="compositionally biased region" description="Low complexity" evidence="1">
    <location>
        <begin position="331"/>
        <end position="342"/>
    </location>
</feature>
<dbReference type="GeneID" id="96262169"/>
<keyword evidence="3" id="KW-1185">Reference proteome</keyword>
<proteinExistence type="predicted"/>
<accession>A0ABS3Y2D4</accession>
<evidence type="ECO:0000313" key="2">
    <source>
        <dbReference type="EMBL" id="MBO8201815.1"/>
    </source>
</evidence>
<comment type="caution">
    <text evidence="2">The sequence shown here is derived from an EMBL/GenBank/DDBJ whole genome shotgun (WGS) entry which is preliminary data.</text>
</comment>
<sequence length="1274" mass="134420">MSTVCGRPTLVRVRDLAGRARGLGFVADRLGTVVTSHEAVDGLSRAVLHAQGTTFVAESRDITPLPEWDLALIHTPGLPRMEPLVIGGERPHPENPAVVLTEDGPLPTTLSGTVPAVYTSTARYHSVERVLRLELPAAAAVPLRLSRWASGAPVADFATGAVLGVLGTALHATTGQPGPFAVPLHTAGASAPDGPLGVLLRRNGASAPGFGPDLNLAGVLRLAAASVGPATEGCAHAVTRPEVAEHFDLFSYSGAAVLALVGAPGTGRTTELAAVAARRARAAAAAPSVWLRGAELRPDDTCLREAVGRALAAASGSVTPPWQPGGSGTVPAELAAPADPAPTGRPADGSHDVDPDAVARLASAAGRPLLIMLDAPEEMPLRLAHAHTLRQWTVRTADWLRASGARLAVACRPEFWDQAAALFPEDMLYALAGTEGSVRVGQLAPRQAVRVRAAHGLPDGVLAPRDAGHPLAIRMLAQVRAAQGALCGRTLPGPLDPPVTPGCSDAPDPAADVAEAVDAAQVVEPAPARHEIFSAFLDLLCLRGAQRLAWRGEEEGDAGLLQQSAGTAVGGAGDPASVRRLAARVAGRLHEAARRCLASGQGELSRAAFDELFPRHDGWASAVLAEGALAPAGEGYRFVDEEFSDWLQGCHLDLDVALDALVQYRGPDVTGTAPVPRHRIGPVVQALLLCDRRDGAEALAPRLRRLADALDGALDGVAEPGPDDDTLDGAEDSAPNGEIVWWAAHLLAETLPQLPEVGSYVRVLVGLAKRVAERQDSALLRDRFGPGFWAGLRLEATEKAELLRHLLPADPPADQPCERGRCLDLLEELLTAEPRTVQPLLCEWFSDLRPLRRRTDMDDRTVPTVATAAQALLYTHRRRAADELTDALVDAAHPRADELLAELVRDELPAMCRAVERWAHETHAGRQTAAAGYGVLAARRARTDADRKLLRSAARALLRRPVHRPADRTLHTAALAVLVRDPRSRSQHMAAALRRFTESGDAELAAALGTALATHPEPVLAAFHALLTGPADPAAQSEAVRALARVDTPALARRAALLVREHAELRPWRARDDVARFVGRRLRHGPGARAVLRPLVAELLCEEEPVFRARLAGALGAGEGPLRDELLDLLLAQEKDDSVLEAALDAVARRAIVVRPRGTTVPDGDSDSASGAASGHGSGGASDCGSEARFVRRIGTLMADTAQGAASFDRALAGLARELPGFARALRVWVARAPQEWTPVLGPRARRLCDTLEAQPPGEDLLDAPVLNEDARRP</sequence>
<keyword evidence="2" id="KW-0378">Hydrolase</keyword>
<dbReference type="GO" id="GO:0008233">
    <property type="term" value="F:peptidase activity"/>
    <property type="evidence" value="ECO:0007669"/>
    <property type="project" value="UniProtKB-KW"/>
</dbReference>
<name>A0ABS3Y2D4_9ACTN</name>
<keyword evidence="2" id="KW-0645">Protease</keyword>
<evidence type="ECO:0000256" key="1">
    <source>
        <dbReference type="SAM" id="MobiDB-lite"/>
    </source>
</evidence>
<feature type="region of interest" description="Disordered" evidence="1">
    <location>
        <begin position="314"/>
        <end position="354"/>
    </location>
</feature>